<dbReference type="EMBL" id="OZ034819">
    <property type="protein sequence ID" value="CAL1394515.1"/>
    <property type="molecule type" value="Genomic_DNA"/>
</dbReference>
<name>A0AAV2F8I3_9ROSI</name>
<dbReference type="Proteomes" id="UP001497516">
    <property type="component" value="Chromosome 6"/>
</dbReference>
<keyword evidence="2" id="KW-1185">Reference proteome</keyword>
<organism evidence="1 2">
    <name type="scientific">Linum trigynum</name>
    <dbReference type="NCBI Taxonomy" id="586398"/>
    <lineage>
        <taxon>Eukaryota</taxon>
        <taxon>Viridiplantae</taxon>
        <taxon>Streptophyta</taxon>
        <taxon>Embryophyta</taxon>
        <taxon>Tracheophyta</taxon>
        <taxon>Spermatophyta</taxon>
        <taxon>Magnoliopsida</taxon>
        <taxon>eudicotyledons</taxon>
        <taxon>Gunneridae</taxon>
        <taxon>Pentapetalae</taxon>
        <taxon>rosids</taxon>
        <taxon>fabids</taxon>
        <taxon>Malpighiales</taxon>
        <taxon>Linaceae</taxon>
        <taxon>Linum</taxon>
    </lineage>
</organism>
<sequence length="179" mass="20460">MAFNNAQLHLAAVFKNQGYRDPIAYSRYLQRFRDRPIYPSFLIHHASFNKYDMNIPSLLDGLVWSSLVENMQFGYCPEAVCKFYVNIKRGPGCDPSFFTTVVFDYEITVTPQLLATLLDIPHLGFQAGTDGKFVARGFSFDTALKTLTGDIGRHYPTPLDVGRLYDDLVIYIKRFDHSN</sequence>
<evidence type="ECO:0000313" key="1">
    <source>
        <dbReference type="EMBL" id="CAL1394515.1"/>
    </source>
</evidence>
<gene>
    <name evidence="1" type="ORF">LTRI10_LOCUS35014</name>
</gene>
<evidence type="ECO:0000313" key="2">
    <source>
        <dbReference type="Proteomes" id="UP001497516"/>
    </source>
</evidence>
<proteinExistence type="predicted"/>
<dbReference type="AlphaFoldDB" id="A0AAV2F8I3"/>
<protein>
    <submittedName>
        <fullName evidence="1">Uncharacterized protein</fullName>
    </submittedName>
</protein>
<reference evidence="1 2" key="1">
    <citation type="submission" date="2024-04" db="EMBL/GenBank/DDBJ databases">
        <authorList>
            <person name="Fracassetti M."/>
        </authorList>
    </citation>
    <scope>NUCLEOTIDE SEQUENCE [LARGE SCALE GENOMIC DNA]</scope>
</reference>
<accession>A0AAV2F8I3</accession>